<dbReference type="AlphaFoldDB" id="A0A6N7W512"/>
<gene>
    <name evidence="1" type="ORF">FYJ45_15580</name>
</gene>
<evidence type="ECO:0000313" key="1">
    <source>
        <dbReference type="EMBL" id="MSS89652.1"/>
    </source>
</evidence>
<dbReference type="EMBL" id="VUMI01000025">
    <property type="protein sequence ID" value="MSS89652.1"/>
    <property type="molecule type" value="Genomic_DNA"/>
</dbReference>
<proteinExistence type="predicted"/>
<dbReference type="Proteomes" id="UP000436047">
    <property type="component" value="Unassembled WGS sequence"/>
</dbReference>
<dbReference type="SUPFAM" id="SSF55073">
    <property type="entry name" value="Nucleotide cyclase"/>
    <property type="match status" value="1"/>
</dbReference>
<dbReference type="InterPro" id="IPR043128">
    <property type="entry name" value="Rev_trsase/Diguanyl_cyclase"/>
</dbReference>
<evidence type="ECO:0000313" key="2">
    <source>
        <dbReference type="Proteomes" id="UP000436047"/>
    </source>
</evidence>
<name>A0A6N7W512_9FIRM</name>
<comment type="caution">
    <text evidence="1">The sequence shown here is derived from an EMBL/GenBank/DDBJ whole genome shotgun (WGS) entry which is preliminary data.</text>
</comment>
<accession>A0A6N7W512</accession>
<protein>
    <recommendedName>
        <fullName evidence="3">Diguanylate cyclase</fullName>
    </recommendedName>
</protein>
<organism evidence="1 2">
    <name type="scientific">Eisenbergiella porci</name>
    <dbReference type="NCBI Taxonomy" id="2652274"/>
    <lineage>
        <taxon>Bacteria</taxon>
        <taxon>Bacillati</taxon>
        <taxon>Bacillota</taxon>
        <taxon>Clostridia</taxon>
        <taxon>Lachnospirales</taxon>
        <taxon>Lachnospiraceae</taxon>
        <taxon>Eisenbergiella</taxon>
    </lineage>
</organism>
<sequence>MASAADTEPGCGRRQADDSCRVSHTVGDDLVLARPQNDYDSLYIKADKALYRAKKEGHNTYFIA</sequence>
<dbReference type="Gene3D" id="3.30.70.270">
    <property type="match status" value="1"/>
</dbReference>
<reference evidence="1 2" key="1">
    <citation type="submission" date="2019-08" db="EMBL/GenBank/DDBJ databases">
        <title>In-depth cultivation of the pig gut microbiome towards novel bacterial diversity and tailored functional studies.</title>
        <authorList>
            <person name="Wylensek D."/>
            <person name="Hitch T.C.A."/>
            <person name="Clavel T."/>
        </authorList>
    </citation>
    <scope>NUCLEOTIDE SEQUENCE [LARGE SCALE GENOMIC DNA]</scope>
    <source>
        <strain evidence="1 2">WCA-389-WT-23B</strain>
    </source>
</reference>
<evidence type="ECO:0008006" key="3">
    <source>
        <dbReference type="Google" id="ProtNLM"/>
    </source>
</evidence>
<keyword evidence="2" id="KW-1185">Reference proteome</keyword>
<dbReference type="InterPro" id="IPR029787">
    <property type="entry name" value="Nucleotide_cyclase"/>
</dbReference>